<feature type="non-terminal residue" evidence="1">
    <location>
        <position position="1"/>
    </location>
</feature>
<gene>
    <name evidence="1" type="ORF">CWM98_27630</name>
</gene>
<dbReference type="EMBL" id="PICB01001912">
    <property type="protein sequence ID" value="PLP40279.1"/>
    <property type="molecule type" value="Genomic_DNA"/>
</dbReference>
<dbReference type="Proteomes" id="UP000234473">
    <property type="component" value="Unassembled WGS sequence"/>
</dbReference>
<evidence type="ECO:0000313" key="1">
    <source>
        <dbReference type="EMBL" id="PLP40279.1"/>
    </source>
</evidence>
<evidence type="ECO:0000313" key="2">
    <source>
        <dbReference type="Proteomes" id="UP000234473"/>
    </source>
</evidence>
<dbReference type="AlphaFoldDB" id="A0A2N5A927"/>
<comment type="caution">
    <text evidence="1">The sequence shown here is derived from an EMBL/GenBank/DDBJ whole genome shotgun (WGS) entry which is preliminary data.</text>
</comment>
<organism evidence="1 2">
    <name type="scientific">Klebsiella variicola</name>
    <dbReference type="NCBI Taxonomy" id="244366"/>
    <lineage>
        <taxon>Bacteria</taxon>
        <taxon>Pseudomonadati</taxon>
        <taxon>Pseudomonadota</taxon>
        <taxon>Gammaproteobacteria</taxon>
        <taxon>Enterobacterales</taxon>
        <taxon>Enterobacteriaceae</taxon>
        <taxon>Klebsiella/Raoultella group</taxon>
        <taxon>Klebsiella</taxon>
        <taxon>Klebsiella pneumoniae complex</taxon>
    </lineage>
</organism>
<accession>A0A2N5A927</accession>
<sequence>DPDDAMLRYRAAFARGDGVWWPMGDTWNARHKLPTQDIAGWLQTAR</sequence>
<reference evidence="1 2" key="2">
    <citation type="submission" date="2018-01" db="EMBL/GenBank/DDBJ databases">
        <title>Genomic study of Klebsiella pneumoniae.</title>
        <authorList>
            <person name="Yang Y."/>
            <person name="Bicalho R."/>
        </authorList>
    </citation>
    <scope>NUCLEOTIDE SEQUENCE [LARGE SCALE GENOMIC DNA]</scope>
    <source>
        <strain evidence="1 2">A5</strain>
    </source>
</reference>
<reference evidence="1 2" key="1">
    <citation type="submission" date="2017-11" db="EMBL/GenBank/DDBJ databases">
        <authorList>
            <person name="Han C.G."/>
        </authorList>
    </citation>
    <scope>NUCLEOTIDE SEQUENCE [LARGE SCALE GENOMIC DNA]</scope>
    <source>
        <strain evidence="1 2">A5</strain>
    </source>
</reference>
<protein>
    <submittedName>
        <fullName evidence="1">Aromatic alcohol reductase</fullName>
    </submittedName>
</protein>
<name>A0A2N5A927_KLEVA</name>
<proteinExistence type="predicted"/>